<dbReference type="PROSITE" id="PS00041">
    <property type="entry name" value="HTH_ARAC_FAMILY_1"/>
    <property type="match status" value="1"/>
</dbReference>
<dbReference type="SMART" id="SM00342">
    <property type="entry name" value="HTH_ARAC"/>
    <property type="match status" value="1"/>
</dbReference>
<keyword evidence="1" id="KW-0805">Transcription regulation</keyword>
<dbReference type="GO" id="GO:0043565">
    <property type="term" value="F:sequence-specific DNA binding"/>
    <property type="evidence" value="ECO:0007669"/>
    <property type="project" value="InterPro"/>
</dbReference>
<dbReference type="InterPro" id="IPR018060">
    <property type="entry name" value="HTH_AraC"/>
</dbReference>
<feature type="domain" description="HTH araC/xylS-type" evidence="5">
    <location>
        <begin position="180"/>
        <end position="277"/>
    </location>
</feature>
<evidence type="ECO:0000313" key="7">
    <source>
        <dbReference type="Proteomes" id="UP000571554"/>
    </source>
</evidence>
<dbReference type="InterPro" id="IPR003313">
    <property type="entry name" value="AraC-bd"/>
</dbReference>
<dbReference type="InterPro" id="IPR009057">
    <property type="entry name" value="Homeodomain-like_sf"/>
</dbReference>
<dbReference type="RefSeq" id="WP_183724997.1">
    <property type="nucleotide sequence ID" value="NZ_JACHBW010000009.1"/>
</dbReference>
<evidence type="ECO:0000256" key="1">
    <source>
        <dbReference type="ARBA" id="ARBA00023015"/>
    </source>
</evidence>
<dbReference type="InterPro" id="IPR020449">
    <property type="entry name" value="Tscrpt_reg_AraC-type_HTH"/>
</dbReference>
<accession>A0A7W9WRR1</accession>
<dbReference type="InterPro" id="IPR050204">
    <property type="entry name" value="AraC_XylS_family_regulators"/>
</dbReference>
<protein>
    <submittedName>
        <fullName evidence="6">AraC-like DNA-binding protein</fullName>
    </submittedName>
</protein>
<dbReference type="SUPFAM" id="SSF46689">
    <property type="entry name" value="Homeodomain-like"/>
    <property type="match status" value="2"/>
</dbReference>
<keyword evidence="4" id="KW-0804">Transcription</keyword>
<dbReference type="SUPFAM" id="SSF51215">
    <property type="entry name" value="Regulatory protein AraC"/>
    <property type="match status" value="1"/>
</dbReference>
<dbReference type="InterPro" id="IPR037923">
    <property type="entry name" value="HTH-like"/>
</dbReference>
<reference evidence="6 7" key="1">
    <citation type="submission" date="2020-08" db="EMBL/GenBank/DDBJ databases">
        <title>Above-ground endophytic microbial communities from plants in different locations in the United States.</title>
        <authorList>
            <person name="Frank C."/>
        </authorList>
    </citation>
    <scope>NUCLEOTIDE SEQUENCE [LARGE SCALE GENOMIC DNA]</scope>
    <source>
        <strain evidence="6 7">WP4_2_2</strain>
    </source>
</reference>
<name>A0A7W9WRR1_9BURK</name>
<evidence type="ECO:0000256" key="4">
    <source>
        <dbReference type="ARBA" id="ARBA00023163"/>
    </source>
</evidence>
<dbReference type="PANTHER" id="PTHR46796:SF2">
    <property type="entry name" value="TRANSCRIPTIONAL REGULATORY PROTEIN"/>
    <property type="match status" value="1"/>
</dbReference>
<organism evidence="6 7">
    <name type="scientific">Paraburkholderia bannensis</name>
    <dbReference type="NCBI Taxonomy" id="765414"/>
    <lineage>
        <taxon>Bacteria</taxon>
        <taxon>Pseudomonadati</taxon>
        <taxon>Pseudomonadota</taxon>
        <taxon>Betaproteobacteria</taxon>
        <taxon>Burkholderiales</taxon>
        <taxon>Burkholderiaceae</taxon>
        <taxon>Paraburkholderia</taxon>
    </lineage>
</organism>
<comment type="caution">
    <text evidence="6">The sequence shown here is derived from an EMBL/GenBank/DDBJ whole genome shotgun (WGS) entry which is preliminary data.</text>
</comment>
<sequence length="281" mass="30836">MLKTTEFYRSGALEVARIRATGTAEFARHTHAEYVISATLSGSEDVWLDGKTFSSPAGTATVYNPYAIQASAFHPSAGDTEFISLYLEPQLLADIASANGWTSRASAQEVNQGVFADASLQQRIVDVYLAARAISADRHGLTDTLEYDTALTELAAALLANGHSHGSQARIERLSAHRLDGVRTYMREQLDTPVKLDDLATIADISKFHLIRAFKDAFGMSPGKYHMQLRLIEARRLLRAGATIADVAFTLGFYDQSHFINAFRKALGVSPLRFATPRRPE</sequence>
<evidence type="ECO:0000313" key="6">
    <source>
        <dbReference type="EMBL" id="MBB6103470.1"/>
    </source>
</evidence>
<dbReference type="AlphaFoldDB" id="A0A7W9WRR1"/>
<dbReference type="Gene3D" id="1.10.10.60">
    <property type="entry name" value="Homeodomain-like"/>
    <property type="match status" value="1"/>
</dbReference>
<dbReference type="EMBL" id="JACHBW010000009">
    <property type="protein sequence ID" value="MBB6103470.1"/>
    <property type="molecule type" value="Genomic_DNA"/>
</dbReference>
<dbReference type="PANTHER" id="PTHR46796">
    <property type="entry name" value="HTH-TYPE TRANSCRIPTIONAL ACTIVATOR RHAS-RELATED"/>
    <property type="match status" value="1"/>
</dbReference>
<dbReference type="Pfam" id="PF02311">
    <property type="entry name" value="AraC_binding"/>
    <property type="match status" value="1"/>
</dbReference>
<dbReference type="InterPro" id="IPR018062">
    <property type="entry name" value="HTH_AraC-typ_CS"/>
</dbReference>
<dbReference type="Proteomes" id="UP000571554">
    <property type="component" value="Unassembled WGS sequence"/>
</dbReference>
<proteinExistence type="predicted"/>
<evidence type="ECO:0000256" key="3">
    <source>
        <dbReference type="ARBA" id="ARBA00023159"/>
    </source>
</evidence>
<keyword evidence="7" id="KW-1185">Reference proteome</keyword>
<evidence type="ECO:0000259" key="5">
    <source>
        <dbReference type="PROSITE" id="PS01124"/>
    </source>
</evidence>
<gene>
    <name evidence="6" type="ORF">F4827_003325</name>
</gene>
<dbReference type="GO" id="GO:0003700">
    <property type="term" value="F:DNA-binding transcription factor activity"/>
    <property type="evidence" value="ECO:0007669"/>
    <property type="project" value="InterPro"/>
</dbReference>
<dbReference type="PRINTS" id="PR00032">
    <property type="entry name" value="HTHARAC"/>
</dbReference>
<evidence type="ECO:0000256" key="2">
    <source>
        <dbReference type="ARBA" id="ARBA00023125"/>
    </source>
</evidence>
<dbReference type="PROSITE" id="PS01124">
    <property type="entry name" value="HTH_ARAC_FAMILY_2"/>
    <property type="match status" value="1"/>
</dbReference>
<keyword evidence="2 6" id="KW-0238">DNA-binding</keyword>
<keyword evidence="3" id="KW-0010">Activator</keyword>
<dbReference type="Pfam" id="PF12833">
    <property type="entry name" value="HTH_18"/>
    <property type="match status" value="1"/>
</dbReference>